<organism evidence="2 3">
    <name type="scientific">Alligator mississippiensis</name>
    <name type="common">American alligator</name>
    <dbReference type="NCBI Taxonomy" id="8496"/>
    <lineage>
        <taxon>Eukaryota</taxon>
        <taxon>Metazoa</taxon>
        <taxon>Chordata</taxon>
        <taxon>Craniata</taxon>
        <taxon>Vertebrata</taxon>
        <taxon>Euteleostomi</taxon>
        <taxon>Archelosauria</taxon>
        <taxon>Archosauria</taxon>
        <taxon>Crocodylia</taxon>
        <taxon>Alligatoridae</taxon>
        <taxon>Alligatorinae</taxon>
        <taxon>Alligator</taxon>
    </lineage>
</organism>
<gene>
    <name evidence="2" type="ORF">Y1Q_0015821</name>
</gene>
<reference evidence="2 3" key="1">
    <citation type="journal article" date="2012" name="Genome Biol.">
        <title>Sequencing three crocodilian genomes to illuminate the evolution of archosaurs and amniotes.</title>
        <authorList>
            <person name="St John J.A."/>
            <person name="Braun E.L."/>
            <person name="Isberg S.R."/>
            <person name="Miles L.G."/>
            <person name="Chong A.Y."/>
            <person name="Gongora J."/>
            <person name="Dalzell P."/>
            <person name="Moran C."/>
            <person name="Bed'hom B."/>
            <person name="Abzhanov A."/>
            <person name="Burgess S.C."/>
            <person name="Cooksey A.M."/>
            <person name="Castoe T.A."/>
            <person name="Crawford N.G."/>
            <person name="Densmore L.D."/>
            <person name="Drew J.C."/>
            <person name="Edwards S.V."/>
            <person name="Faircloth B.C."/>
            <person name="Fujita M.K."/>
            <person name="Greenwold M.J."/>
            <person name="Hoffmann F.G."/>
            <person name="Howard J.M."/>
            <person name="Iguchi T."/>
            <person name="Janes D.E."/>
            <person name="Khan S.Y."/>
            <person name="Kohno S."/>
            <person name="de Koning A.J."/>
            <person name="Lance S.L."/>
            <person name="McCarthy F.M."/>
            <person name="McCormack J.E."/>
            <person name="Merchant M.E."/>
            <person name="Peterson D.G."/>
            <person name="Pollock D.D."/>
            <person name="Pourmand N."/>
            <person name="Raney B.J."/>
            <person name="Roessler K.A."/>
            <person name="Sanford J.R."/>
            <person name="Sawyer R.H."/>
            <person name="Schmidt C.J."/>
            <person name="Triplett E.W."/>
            <person name="Tuberville T.D."/>
            <person name="Venegas-Anaya M."/>
            <person name="Howard J.T."/>
            <person name="Jarvis E.D."/>
            <person name="Guillette L.J.Jr."/>
            <person name="Glenn T.C."/>
            <person name="Green R.E."/>
            <person name="Ray D.A."/>
        </authorList>
    </citation>
    <scope>NUCLEOTIDE SEQUENCE [LARGE SCALE GENOMIC DNA]</scope>
    <source>
        <strain evidence="2">KSC_2009_1</strain>
    </source>
</reference>
<evidence type="ECO:0000313" key="2">
    <source>
        <dbReference type="EMBL" id="KYO23829.1"/>
    </source>
</evidence>
<comment type="caution">
    <text evidence="2">The sequence shown here is derived from an EMBL/GenBank/DDBJ whole genome shotgun (WGS) entry which is preliminary data.</text>
</comment>
<accession>A0A151MH52</accession>
<evidence type="ECO:0000256" key="1">
    <source>
        <dbReference type="SAM" id="Phobius"/>
    </source>
</evidence>
<keyword evidence="1" id="KW-1133">Transmembrane helix</keyword>
<keyword evidence="1" id="KW-0812">Transmembrane</keyword>
<keyword evidence="1" id="KW-0472">Membrane</keyword>
<feature type="transmembrane region" description="Helical" evidence="1">
    <location>
        <begin position="12"/>
        <end position="36"/>
    </location>
</feature>
<dbReference type="Proteomes" id="UP000050525">
    <property type="component" value="Unassembled WGS sequence"/>
</dbReference>
<evidence type="ECO:0000313" key="3">
    <source>
        <dbReference type="Proteomes" id="UP000050525"/>
    </source>
</evidence>
<protein>
    <submittedName>
        <fullName evidence="2">Uncharacterized protein</fullName>
    </submittedName>
</protein>
<keyword evidence="3" id="KW-1185">Reference proteome</keyword>
<name>A0A151MH52_ALLMI</name>
<sequence length="167" mass="18302">MVFVMIRPCWAHLVRIPLALAFPMPFLPIVLLQYFVVTSNPGNEVAQENDLVIPGEGGKGIVKIGVEPFLDFLIRIQSKSICTDDSGMLVSAEMQVKSYQPFTDTLREFGKHVSDLVPDGETDSVDMGVTAWFPFLEEGVASADLPQLSVLSKPGFAESSDVDVMPR</sequence>
<dbReference type="AlphaFoldDB" id="A0A151MH52"/>
<proteinExistence type="predicted"/>
<dbReference type="EMBL" id="AKHW03006164">
    <property type="protein sequence ID" value="KYO23829.1"/>
    <property type="molecule type" value="Genomic_DNA"/>
</dbReference>